<protein>
    <submittedName>
        <fullName evidence="1">Uncharacterized protein</fullName>
    </submittedName>
</protein>
<name>A0A2P2MZD9_RHIMU</name>
<dbReference type="EMBL" id="GGEC01055101">
    <property type="protein sequence ID" value="MBX35585.1"/>
    <property type="molecule type" value="Transcribed_RNA"/>
</dbReference>
<reference evidence="1" key="1">
    <citation type="submission" date="2018-02" db="EMBL/GenBank/DDBJ databases">
        <title>Rhizophora mucronata_Transcriptome.</title>
        <authorList>
            <person name="Meera S.P."/>
            <person name="Sreeshan A."/>
            <person name="Augustine A."/>
        </authorList>
    </citation>
    <scope>NUCLEOTIDE SEQUENCE</scope>
    <source>
        <tissue evidence="1">Leaf</tissue>
    </source>
</reference>
<dbReference type="AlphaFoldDB" id="A0A2P2MZD9"/>
<accession>A0A2P2MZD9</accession>
<sequence length="40" mass="4589">MPWISVFDSQLSCILLAFLSSKCMFHMEFQVPSSCWSSQS</sequence>
<proteinExistence type="predicted"/>
<evidence type="ECO:0000313" key="1">
    <source>
        <dbReference type="EMBL" id="MBX35585.1"/>
    </source>
</evidence>
<organism evidence="1">
    <name type="scientific">Rhizophora mucronata</name>
    <name type="common">Asiatic mangrove</name>
    <dbReference type="NCBI Taxonomy" id="61149"/>
    <lineage>
        <taxon>Eukaryota</taxon>
        <taxon>Viridiplantae</taxon>
        <taxon>Streptophyta</taxon>
        <taxon>Embryophyta</taxon>
        <taxon>Tracheophyta</taxon>
        <taxon>Spermatophyta</taxon>
        <taxon>Magnoliopsida</taxon>
        <taxon>eudicotyledons</taxon>
        <taxon>Gunneridae</taxon>
        <taxon>Pentapetalae</taxon>
        <taxon>rosids</taxon>
        <taxon>fabids</taxon>
        <taxon>Malpighiales</taxon>
        <taxon>Rhizophoraceae</taxon>
        <taxon>Rhizophora</taxon>
    </lineage>
</organism>